<dbReference type="HOGENOM" id="CLU_646012_0_0_1"/>
<dbReference type="eggNOG" id="KOG3520">
    <property type="taxonomic scope" value="Eukaryota"/>
</dbReference>
<feature type="compositionally biased region" description="Low complexity" evidence="2">
    <location>
        <begin position="94"/>
        <end position="111"/>
    </location>
</feature>
<dbReference type="EMBL" id="GL732554">
    <property type="protein sequence ID" value="EFX79052.1"/>
    <property type="molecule type" value="Genomic_DNA"/>
</dbReference>
<feature type="compositionally biased region" description="Low complexity" evidence="2">
    <location>
        <begin position="234"/>
        <end position="249"/>
    </location>
</feature>
<feature type="coiled-coil region" evidence="1">
    <location>
        <begin position="283"/>
        <end position="310"/>
    </location>
</feature>
<evidence type="ECO:0000313" key="3">
    <source>
        <dbReference type="EMBL" id="EFX79052.1"/>
    </source>
</evidence>
<evidence type="ECO:0000256" key="1">
    <source>
        <dbReference type="SAM" id="Coils"/>
    </source>
</evidence>
<evidence type="ECO:0000313" key="4">
    <source>
        <dbReference type="Proteomes" id="UP000000305"/>
    </source>
</evidence>
<reference evidence="3 4" key="1">
    <citation type="journal article" date="2011" name="Science">
        <title>The ecoresponsive genome of Daphnia pulex.</title>
        <authorList>
            <person name="Colbourne J.K."/>
            <person name="Pfrender M.E."/>
            <person name="Gilbert D."/>
            <person name="Thomas W.K."/>
            <person name="Tucker A."/>
            <person name="Oakley T.H."/>
            <person name="Tokishita S."/>
            <person name="Aerts A."/>
            <person name="Arnold G.J."/>
            <person name="Basu M.K."/>
            <person name="Bauer D.J."/>
            <person name="Caceres C.E."/>
            <person name="Carmel L."/>
            <person name="Casola C."/>
            <person name="Choi J.H."/>
            <person name="Detter J.C."/>
            <person name="Dong Q."/>
            <person name="Dusheyko S."/>
            <person name="Eads B.D."/>
            <person name="Frohlich T."/>
            <person name="Geiler-Samerotte K.A."/>
            <person name="Gerlach D."/>
            <person name="Hatcher P."/>
            <person name="Jogdeo S."/>
            <person name="Krijgsveld J."/>
            <person name="Kriventseva E.V."/>
            <person name="Kultz D."/>
            <person name="Laforsch C."/>
            <person name="Lindquist E."/>
            <person name="Lopez J."/>
            <person name="Manak J.R."/>
            <person name="Muller J."/>
            <person name="Pangilinan J."/>
            <person name="Patwardhan R.P."/>
            <person name="Pitluck S."/>
            <person name="Pritham E.J."/>
            <person name="Rechtsteiner A."/>
            <person name="Rho M."/>
            <person name="Rogozin I.B."/>
            <person name="Sakarya O."/>
            <person name="Salamov A."/>
            <person name="Schaack S."/>
            <person name="Shapiro H."/>
            <person name="Shiga Y."/>
            <person name="Skalitzky C."/>
            <person name="Smith Z."/>
            <person name="Souvorov A."/>
            <person name="Sung W."/>
            <person name="Tang Z."/>
            <person name="Tsuchiya D."/>
            <person name="Tu H."/>
            <person name="Vos H."/>
            <person name="Wang M."/>
            <person name="Wolf Y.I."/>
            <person name="Yamagata H."/>
            <person name="Yamada T."/>
            <person name="Ye Y."/>
            <person name="Shaw J.R."/>
            <person name="Andrews J."/>
            <person name="Crease T.J."/>
            <person name="Tang H."/>
            <person name="Lucas S.M."/>
            <person name="Robertson H.M."/>
            <person name="Bork P."/>
            <person name="Koonin E.V."/>
            <person name="Zdobnov E.M."/>
            <person name="Grigoriev I.V."/>
            <person name="Lynch M."/>
            <person name="Boore J.L."/>
        </authorList>
    </citation>
    <scope>NUCLEOTIDE SEQUENCE [LARGE SCALE GENOMIC DNA]</scope>
</reference>
<keyword evidence="1" id="KW-0175">Coiled coil</keyword>
<name>E9GNC7_DAPPU</name>
<dbReference type="OrthoDB" id="2272012at2759"/>
<dbReference type="AlphaFoldDB" id="E9GNC7"/>
<proteinExistence type="predicted"/>
<gene>
    <name evidence="3" type="ORF">DAPPUDRAFT_305046</name>
</gene>
<dbReference type="InParanoid" id="E9GNC7"/>
<dbReference type="KEGG" id="dpx:DAPPUDRAFT_305046"/>
<dbReference type="Proteomes" id="UP000000305">
    <property type="component" value="Unassembled WGS sequence"/>
</dbReference>
<evidence type="ECO:0000256" key="2">
    <source>
        <dbReference type="SAM" id="MobiDB-lite"/>
    </source>
</evidence>
<feature type="compositionally biased region" description="Pro residues" evidence="2">
    <location>
        <begin position="55"/>
        <end position="73"/>
    </location>
</feature>
<accession>E9GNC7</accession>
<feature type="region of interest" description="Disordered" evidence="2">
    <location>
        <begin position="1"/>
        <end position="113"/>
    </location>
</feature>
<dbReference type="STRING" id="6669.E9GNC7"/>
<protein>
    <submittedName>
        <fullName evidence="3">Uncharacterized protein</fullName>
    </submittedName>
</protein>
<feature type="compositionally biased region" description="Low complexity" evidence="2">
    <location>
        <begin position="1"/>
        <end position="26"/>
    </location>
</feature>
<organism evidence="3 4">
    <name type="scientific">Daphnia pulex</name>
    <name type="common">Water flea</name>
    <dbReference type="NCBI Taxonomy" id="6669"/>
    <lineage>
        <taxon>Eukaryota</taxon>
        <taxon>Metazoa</taxon>
        <taxon>Ecdysozoa</taxon>
        <taxon>Arthropoda</taxon>
        <taxon>Crustacea</taxon>
        <taxon>Branchiopoda</taxon>
        <taxon>Diplostraca</taxon>
        <taxon>Cladocera</taxon>
        <taxon>Anomopoda</taxon>
        <taxon>Daphniidae</taxon>
        <taxon>Daphnia</taxon>
    </lineage>
</organism>
<sequence>MGSATPSLSSSSSSAQLLPPLPQAADSSEKTEEPIEDNVSADSGVSLTPSTNETQPPPSEPASEQPPPPPPPQQQSQPTNLEAAQAEASKKPGESGTTTPGSGSTAASPAPQRRLQRVEILKIAEGTPLIDPTEVVVSQGAVLIAEPVLTPLEKLRRKDQMIRAALADKQRLVADILHVPHSELDPASSELLSESEGEKEARLLVMTAIAQATQLSAVLNDSLHVTEEEAIAAVSADPTPVTSSPSSPRSARRINRMPGAATTKLLAITSALNKDLTQLLGIVTNRDEERDHLRRELQKTRDQLAEQLVLQVVSHPTSTSRPVSHVSLSDCEATIESEQSEGAPASPEVDIQVPSGCEGESNDGNESLVDKSIVPVEAETTSPVTSPFDEVDSAINSNQTLSEEVVERIDIGEKTELEVSQSSEA</sequence>
<feature type="compositionally biased region" description="Polar residues" evidence="2">
    <location>
        <begin position="40"/>
        <end position="54"/>
    </location>
</feature>
<feature type="region of interest" description="Disordered" evidence="2">
    <location>
        <begin position="234"/>
        <end position="253"/>
    </location>
</feature>
<keyword evidence="4" id="KW-1185">Reference proteome</keyword>